<dbReference type="Proteomes" id="UP000244929">
    <property type="component" value="Chromosome"/>
</dbReference>
<accession>A0A2S1R218</accession>
<dbReference type="OrthoDB" id="9771883at2"/>
<dbReference type="PANTHER" id="PTHR48075:SF5">
    <property type="entry name" value="3-HYDROXYBUTYRYL-COA DEHYDROGENASE"/>
    <property type="match status" value="1"/>
</dbReference>
<dbReference type="KEGG" id="falb:HYN59_16350"/>
<dbReference type="RefSeq" id="WP_108779304.1">
    <property type="nucleotide sequence ID" value="NZ_CP029186.1"/>
</dbReference>
<evidence type="ECO:0000313" key="3">
    <source>
        <dbReference type="Proteomes" id="UP000244929"/>
    </source>
</evidence>
<gene>
    <name evidence="2" type="ORF">HYN59_16350</name>
</gene>
<dbReference type="Gene3D" id="3.40.50.720">
    <property type="entry name" value="NAD(P)-binding Rossmann-like Domain"/>
    <property type="match status" value="1"/>
</dbReference>
<keyword evidence="3" id="KW-1185">Reference proteome</keyword>
<dbReference type="InterPro" id="IPR006176">
    <property type="entry name" value="3-OHacyl-CoA_DH_NAD-bd"/>
</dbReference>
<dbReference type="GO" id="GO:0070403">
    <property type="term" value="F:NAD+ binding"/>
    <property type="evidence" value="ECO:0007669"/>
    <property type="project" value="InterPro"/>
</dbReference>
<dbReference type="GO" id="GO:0006631">
    <property type="term" value="P:fatty acid metabolic process"/>
    <property type="evidence" value="ECO:0007669"/>
    <property type="project" value="InterPro"/>
</dbReference>
<reference evidence="2 3" key="1">
    <citation type="submission" date="2018-04" db="EMBL/GenBank/DDBJ databases">
        <title>Genome sequencing of Flavobacterium sp. HYN0059.</title>
        <authorList>
            <person name="Yi H."/>
            <person name="Baek C."/>
        </authorList>
    </citation>
    <scope>NUCLEOTIDE SEQUENCE [LARGE SCALE GENOMIC DNA]</scope>
    <source>
        <strain evidence="2 3">HYN0059</strain>
    </source>
</reference>
<name>A0A2S1R218_9FLAO</name>
<sequence length="186" mass="20276">MEIKNIAVFSEGDLATRIAFRAAFYGMRVKVGAMAGEPVDIVRERLRRAGVQYMQDYGAREFDIDKASGNISCTGLMGEALENAGLAIVAISEELPTNSSFYTQLENAAPVKTIFATASFSDSGDLAGDSAGPSRFLAMRFKDSKSERDDEVEITIFPQTDRDAFYSFVSFAEEIGLKVLPINVAE</sequence>
<evidence type="ECO:0000313" key="2">
    <source>
        <dbReference type="EMBL" id="AWH86581.1"/>
    </source>
</evidence>
<dbReference type="PANTHER" id="PTHR48075">
    <property type="entry name" value="3-HYDROXYACYL-COA DEHYDROGENASE FAMILY PROTEIN"/>
    <property type="match status" value="1"/>
</dbReference>
<dbReference type="GO" id="GO:0016491">
    <property type="term" value="F:oxidoreductase activity"/>
    <property type="evidence" value="ECO:0007669"/>
    <property type="project" value="TreeGrafter"/>
</dbReference>
<evidence type="ECO:0000259" key="1">
    <source>
        <dbReference type="Pfam" id="PF02737"/>
    </source>
</evidence>
<dbReference type="InterPro" id="IPR036291">
    <property type="entry name" value="NAD(P)-bd_dom_sf"/>
</dbReference>
<protein>
    <recommendedName>
        <fullName evidence="1">3-hydroxyacyl-CoA dehydrogenase NAD binding domain-containing protein</fullName>
    </recommendedName>
</protein>
<proteinExistence type="predicted"/>
<dbReference type="Pfam" id="PF02737">
    <property type="entry name" value="3HCDH_N"/>
    <property type="match status" value="1"/>
</dbReference>
<organism evidence="2 3">
    <name type="scientific">Flavobacterium album</name>
    <dbReference type="NCBI Taxonomy" id="2175091"/>
    <lineage>
        <taxon>Bacteria</taxon>
        <taxon>Pseudomonadati</taxon>
        <taxon>Bacteroidota</taxon>
        <taxon>Flavobacteriia</taxon>
        <taxon>Flavobacteriales</taxon>
        <taxon>Flavobacteriaceae</taxon>
        <taxon>Flavobacterium</taxon>
    </lineage>
</organism>
<dbReference type="EMBL" id="CP029186">
    <property type="protein sequence ID" value="AWH86581.1"/>
    <property type="molecule type" value="Genomic_DNA"/>
</dbReference>
<dbReference type="SUPFAM" id="SSF51735">
    <property type="entry name" value="NAD(P)-binding Rossmann-fold domains"/>
    <property type="match status" value="1"/>
</dbReference>
<feature type="domain" description="3-hydroxyacyl-CoA dehydrogenase NAD binding" evidence="1">
    <location>
        <begin position="5"/>
        <end position="180"/>
    </location>
</feature>
<dbReference type="AlphaFoldDB" id="A0A2S1R218"/>